<proteinExistence type="predicted"/>
<evidence type="ECO:0000313" key="4">
    <source>
        <dbReference type="EMBL" id="MRG92263.1"/>
    </source>
</evidence>
<dbReference type="SUPFAM" id="SSF47413">
    <property type="entry name" value="lambda repressor-like DNA-binding domains"/>
    <property type="match status" value="1"/>
</dbReference>
<evidence type="ECO:0000259" key="3">
    <source>
        <dbReference type="PROSITE" id="PS50943"/>
    </source>
</evidence>
<feature type="domain" description="HTH cro/C1-type" evidence="3">
    <location>
        <begin position="68"/>
        <end position="123"/>
    </location>
</feature>
<dbReference type="SMART" id="SM00530">
    <property type="entry name" value="HTH_XRE"/>
    <property type="match status" value="1"/>
</dbReference>
<accession>A0A6N7PJQ8</accession>
<feature type="region of interest" description="Disordered" evidence="2">
    <location>
        <begin position="1"/>
        <end position="24"/>
    </location>
</feature>
<dbReference type="Pfam" id="PF13560">
    <property type="entry name" value="HTH_31"/>
    <property type="match status" value="1"/>
</dbReference>
<evidence type="ECO:0000256" key="1">
    <source>
        <dbReference type="ARBA" id="ARBA00023125"/>
    </source>
</evidence>
<dbReference type="InterPro" id="IPR050807">
    <property type="entry name" value="TransReg_Diox_bact_type"/>
</dbReference>
<reference evidence="4 5" key="1">
    <citation type="submission" date="2019-10" db="EMBL/GenBank/DDBJ databases">
        <title>A soil myxobacterium in the family Polyangiaceae.</title>
        <authorList>
            <person name="Li Y."/>
            <person name="Wang J."/>
        </authorList>
    </citation>
    <scope>NUCLEOTIDE SEQUENCE [LARGE SCALE GENOMIC DNA]</scope>
    <source>
        <strain evidence="4 5">DSM 14734</strain>
    </source>
</reference>
<gene>
    <name evidence="4" type="ORF">GF068_10025</name>
</gene>
<protein>
    <submittedName>
        <fullName evidence="4">Helix-turn-helix domain-containing protein</fullName>
    </submittedName>
</protein>
<keyword evidence="1" id="KW-0238">DNA-binding</keyword>
<dbReference type="InterPro" id="IPR001387">
    <property type="entry name" value="Cro/C1-type_HTH"/>
</dbReference>
<feature type="compositionally biased region" description="Low complexity" evidence="2">
    <location>
        <begin position="164"/>
        <end position="192"/>
    </location>
</feature>
<feature type="region of interest" description="Disordered" evidence="2">
    <location>
        <begin position="158"/>
        <end position="206"/>
    </location>
</feature>
<dbReference type="GO" id="GO:0003677">
    <property type="term" value="F:DNA binding"/>
    <property type="evidence" value="ECO:0007669"/>
    <property type="project" value="UniProtKB-KW"/>
</dbReference>
<dbReference type="PANTHER" id="PTHR46797:SF1">
    <property type="entry name" value="METHYLPHOSPHONATE SYNTHASE"/>
    <property type="match status" value="1"/>
</dbReference>
<dbReference type="Gene3D" id="1.10.260.40">
    <property type="entry name" value="lambda repressor-like DNA-binding domains"/>
    <property type="match status" value="1"/>
</dbReference>
<sequence>MRVLRGRCAGRGRHGRVRPTRTRSRRTAAFCPDLLLVSGAPGTHARGGKTMPRRPTPEPVAAKVGARIRDLRQERGMSLAALADESGLSKGHMSSVERGLVLITVGTVVSAAKALGVPPFVLLMFPEEEPLAAVVEHMRSSEGGDTDKAAAALRKLVFGPNGRAPKTATPAKNAATKAAPAKASTKAAAAPAAPAPAPAAKTRRKR</sequence>
<feature type="region of interest" description="Disordered" evidence="2">
    <location>
        <begin position="41"/>
        <end position="61"/>
    </location>
</feature>
<keyword evidence="5" id="KW-1185">Reference proteome</keyword>
<evidence type="ECO:0000313" key="5">
    <source>
        <dbReference type="Proteomes" id="UP000440224"/>
    </source>
</evidence>
<dbReference type="EMBL" id="WJIE01000002">
    <property type="protein sequence ID" value="MRG92263.1"/>
    <property type="molecule type" value="Genomic_DNA"/>
</dbReference>
<dbReference type="Proteomes" id="UP000440224">
    <property type="component" value="Unassembled WGS sequence"/>
</dbReference>
<dbReference type="CDD" id="cd00093">
    <property type="entry name" value="HTH_XRE"/>
    <property type="match status" value="1"/>
</dbReference>
<name>A0A6N7PJQ8_9BACT</name>
<dbReference type="PROSITE" id="PS50943">
    <property type="entry name" value="HTH_CROC1"/>
    <property type="match status" value="1"/>
</dbReference>
<dbReference type="InterPro" id="IPR010982">
    <property type="entry name" value="Lambda_DNA-bd_dom_sf"/>
</dbReference>
<dbReference type="GO" id="GO:0003700">
    <property type="term" value="F:DNA-binding transcription factor activity"/>
    <property type="evidence" value="ECO:0007669"/>
    <property type="project" value="TreeGrafter"/>
</dbReference>
<dbReference type="AlphaFoldDB" id="A0A6N7PJQ8"/>
<dbReference type="GO" id="GO:0005829">
    <property type="term" value="C:cytosol"/>
    <property type="evidence" value="ECO:0007669"/>
    <property type="project" value="TreeGrafter"/>
</dbReference>
<organism evidence="4 5">
    <name type="scientific">Polyangium spumosum</name>
    <dbReference type="NCBI Taxonomy" id="889282"/>
    <lineage>
        <taxon>Bacteria</taxon>
        <taxon>Pseudomonadati</taxon>
        <taxon>Myxococcota</taxon>
        <taxon>Polyangia</taxon>
        <taxon>Polyangiales</taxon>
        <taxon>Polyangiaceae</taxon>
        <taxon>Polyangium</taxon>
    </lineage>
</organism>
<evidence type="ECO:0000256" key="2">
    <source>
        <dbReference type="SAM" id="MobiDB-lite"/>
    </source>
</evidence>
<dbReference type="OrthoDB" id="9814751at2"/>
<comment type="caution">
    <text evidence="4">The sequence shown here is derived from an EMBL/GenBank/DDBJ whole genome shotgun (WGS) entry which is preliminary data.</text>
</comment>
<dbReference type="PANTHER" id="PTHR46797">
    <property type="entry name" value="HTH-TYPE TRANSCRIPTIONAL REGULATOR"/>
    <property type="match status" value="1"/>
</dbReference>